<keyword evidence="1" id="KW-0472">Membrane</keyword>
<sequence>MLSNGKWKEYEILFDYEYRRIVLLDKNKVGKSKKIKLKTLHVGNSKKSSFEFNIVLTFIYKQEFNSFQIILNESGTAHKEPFNPYSMTLKQGLEHLKHQLQIRQESLYGEDEFIKLECNFNNFKPQILLDINEDVLLNDIYRHFPHYPNIQVYWECIVYPCIERTDIPKSSPSKDISSNQKPKFNPLLYECDIHKLKTIQDTMFSIKDTSNNQWKSLLHEVIKNEHLTDLVTIQYLTKKEEKQLHETIKQKINYNEKNVNELKLNKNILTILNEVKTLYRDDIHKQMGYPLQLIHICAILLYCGRSCNVQFSRDQIQFQHSKWSNLDWYLQQAIRILHNHERREEESIELYCGLKEVRLKNIKEIKFGFFISHVSTSDDFEVAKIYRSDQGCILHFHPSMRRANMIYSCDVSWISPFKHEREILFSRSHAIQFYNTNTKEEAGWNAKIEKENKNTQMILLTWTRYDQFIQQTMSISKRWNNPIDLNLIYIVLTNAQGDIDRTMEILPFIEEWRNETENKMKYEEKKKEFMEKRCCNHHINLAIKEIEIFTEKDNKRRIFDDTFFLIFHKQVSLFECDRFLFFDIIIFFFYLIVFFQMKLANDSNLCFICESIRMKKASFWFSN</sequence>
<dbReference type="Proteomes" id="UP000023152">
    <property type="component" value="Unassembled WGS sequence"/>
</dbReference>
<organism evidence="2 3">
    <name type="scientific">Reticulomyxa filosa</name>
    <dbReference type="NCBI Taxonomy" id="46433"/>
    <lineage>
        <taxon>Eukaryota</taxon>
        <taxon>Sar</taxon>
        <taxon>Rhizaria</taxon>
        <taxon>Retaria</taxon>
        <taxon>Foraminifera</taxon>
        <taxon>Monothalamids</taxon>
        <taxon>Reticulomyxidae</taxon>
        <taxon>Reticulomyxa</taxon>
    </lineage>
</organism>
<comment type="caution">
    <text evidence="2">The sequence shown here is derived from an EMBL/GenBank/DDBJ whole genome shotgun (WGS) entry which is preliminary data.</text>
</comment>
<dbReference type="OrthoDB" id="6257037at2759"/>
<dbReference type="SUPFAM" id="SSF56399">
    <property type="entry name" value="ADP-ribosylation"/>
    <property type="match status" value="1"/>
</dbReference>
<dbReference type="EMBL" id="ASPP01003538">
    <property type="protein sequence ID" value="ETO33263.1"/>
    <property type="molecule type" value="Genomic_DNA"/>
</dbReference>
<feature type="transmembrane region" description="Helical" evidence="1">
    <location>
        <begin position="579"/>
        <end position="595"/>
    </location>
</feature>
<evidence type="ECO:0000313" key="3">
    <source>
        <dbReference type="Proteomes" id="UP000023152"/>
    </source>
</evidence>
<keyword evidence="3" id="KW-1185">Reference proteome</keyword>
<protein>
    <submittedName>
        <fullName evidence="2">Uncharacterized protein</fullName>
    </submittedName>
</protein>
<evidence type="ECO:0000256" key="1">
    <source>
        <dbReference type="SAM" id="Phobius"/>
    </source>
</evidence>
<reference evidence="2 3" key="1">
    <citation type="journal article" date="2013" name="Curr. Biol.">
        <title>The Genome of the Foraminiferan Reticulomyxa filosa.</title>
        <authorList>
            <person name="Glockner G."/>
            <person name="Hulsmann N."/>
            <person name="Schleicher M."/>
            <person name="Noegel A.A."/>
            <person name="Eichinger L."/>
            <person name="Gallinger C."/>
            <person name="Pawlowski J."/>
            <person name="Sierra R."/>
            <person name="Euteneuer U."/>
            <person name="Pillet L."/>
            <person name="Moustafa A."/>
            <person name="Platzer M."/>
            <person name="Groth M."/>
            <person name="Szafranski K."/>
            <person name="Schliwa M."/>
        </authorList>
    </citation>
    <scope>NUCLEOTIDE SEQUENCE [LARGE SCALE GENOMIC DNA]</scope>
</reference>
<keyword evidence="1" id="KW-1133">Transmembrane helix</keyword>
<dbReference type="AlphaFoldDB" id="X6P567"/>
<proteinExistence type="predicted"/>
<name>X6P567_RETFI</name>
<keyword evidence="1" id="KW-0812">Transmembrane</keyword>
<evidence type="ECO:0000313" key="2">
    <source>
        <dbReference type="EMBL" id="ETO33263.1"/>
    </source>
</evidence>
<gene>
    <name evidence="2" type="ORF">RFI_03844</name>
</gene>
<accession>X6P567</accession>